<dbReference type="AlphaFoldDB" id="A0A2J8SJP5"/>
<evidence type="ECO:0000313" key="2">
    <source>
        <dbReference type="EMBL" id="PNJ21007.1"/>
    </source>
</evidence>
<reference evidence="2" key="1">
    <citation type="submission" date="2017-12" db="EMBL/GenBank/DDBJ databases">
        <title>High-resolution comparative analysis of great ape genomes.</title>
        <authorList>
            <person name="Pollen A."/>
            <person name="Hastie A."/>
            <person name="Hormozdiari F."/>
            <person name="Dougherty M."/>
            <person name="Liu R."/>
            <person name="Chaisson M."/>
            <person name="Hoppe E."/>
            <person name="Hill C."/>
            <person name="Pang A."/>
            <person name="Hillier L."/>
            <person name="Baker C."/>
            <person name="Armstrong J."/>
            <person name="Shendure J."/>
            <person name="Paten B."/>
            <person name="Wilson R."/>
            <person name="Chao H."/>
            <person name="Schneider V."/>
            <person name="Ventura M."/>
            <person name="Kronenberg Z."/>
            <person name="Murali S."/>
            <person name="Gordon D."/>
            <person name="Cantsilieris S."/>
            <person name="Munson K."/>
            <person name="Nelson B."/>
            <person name="Raja A."/>
            <person name="Underwood J."/>
            <person name="Diekhans M."/>
            <person name="Fiddes I."/>
            <person name="Haussler D."/>
            <person name="Eichler E."/>
        </authorList>
    </citation>
    <scope>NUCLEOTIDE SEQUENCE [LARGE SCALE GENOMIC DNA]</scope>
    <source>
        <strain evidence="2">Susie</strain>
    </source>
</reference>
<evidence type="ECO:0000256" key="1">
    <source>
        <dbReference type="SAM" id="Phobius"/>
    </source>
</evidence>
<organism evidence="2">
    <name type="scientific">Pongo abelii</name>
    <name type="common">Sumatran orangutan</name>
    <name type="synonym">Pongo pygmaeus abelii</name>
    <dbReference type="NCBI Taxonomy" id="9601"/>
    <lineage>
        <taxon>Eukaryota</taxon>
        <taxon>Metazoa</taxon>
        <taxon>Chordata</taxon>
        <taxon>Craniata</taxon>
        <taxon>Vertebrata</taxon>
        <taxon>Euteleostomi</taxon>
        <taxon>Mammalia</taxon>
        <taxon>Eutheria</taxon>
        <taxon>Euarchontoglires</taxon>
        <taxon>Primates</taxon>
        <taxon>Haplorrhini</taxon>
        <taxon>Catarrhini</taxon>
        <taxon>Hominidae</taxon>
        <taxon>Pongo</taxon>
    </lineage>
</organism>
<keyword evidence="1" id="KW-0472">Membrane</keyword>
<gene>
    <name evidence="2" type="ORF">CR201_G0042450</name>
</gene>
<keyword evidence="1" id="KW-0812">Transmembrane</keyword>
<name>A0A2J8SJP5_PONAB</name>
<comment type="caution">
    <text evidence="2">The sequence shown here is derived from an EMBL/GenBank/DDBJ whole genome shotgun (WGS) entry which is preliminary data.</text>
</comment>
<feature type="non-terminal residue" evidence="2">
    <location>
        <position position="1"/>
    </location>
</feature>
<sequence length="71" mass="7520">PQPTIPIVGIVAGLVVLGAVVTGAVVAAVMWRKKSSGPAPECLYLSNEYSHPGAIFPPKDTSYVWKNFLLP</sequence>
<proteinExistence type="predicted"/>
<keyword evidence="1" id="KW-1133">Transmembrane helix</keyword>
<feature type="transmembrane region" description="Helical" evidence="1">
    <location>
        <begin position="6"/>
        <end position="31"/>
    </location>
</feature>
<protein>
    <submittedName>
        <fullName evidence="2">HLA-F isoform 2</fullName>
    </submittedName>
</protein>
<accession>A0A2J8SJP5</accession>
<dbReference type="EMBL" id="NDHI03003564">
    <property type="protein sequence ID" value="PNJ21007.1"/>
    <property type="molecule type" value="Genomic_DNA"/>
</dbReference>